<reference evidence="1" key="1">
    <citation type="submission" date="2021-03" db="EMBL/GenBank/DDBJ databases">
        <authorList>
            <person name="Bekaert M."/>
        </authorList>
    </citation>
    <scope>NUCLEOTIDE SEQUENCE</scope>
</reference>
<keyword evidence="2" id="KW-1185">Reference proteome</keyword>
<organism evidence="1 2">
    <name type="scientific">Mytilus edulis</name>
    <name type="common">Blue mussel</name>
    <dbReference type="NCBI Taxonomy" id="6550"/>
    <lineage>
        <taxon>Eukaryota</taxon>
        <taxon>Metazoa</taxon>
        <taxon>Spiralia</taxon>
        <taxon>Lophotrochozoa</taxon>
        <taxon>Mollusca</taxon>
        <taxon>Bivalvia</taxon>
        <taxon>Autobranchia</taxon>
        <taxon>Pteriomorphia</taxon>
        <taxon>Mytilida</taxon>
        <taxon>Mytiloidea</taxon>
        <taxon>Mytilidae</taxon>
        <taxon>Mytilinae</taxon>
        <taxon>Mytilus</taxon>
    </lineage>
</organism>
<sequence length="226" mass="25201">MGARPGAWDLTFYDKGEGCNIVLLLFDSHPPIVILDGAGKKLDLTHLYEERTLTTTTPTVTLRWGAARSLGSHIYMRRDCVILLLLLFDSTPPIVTLRWGQGQEAWDLTFYEERLCNIVGALLFDSHPPIVTLRWGQARGLGSHIYMRRGLCNIVCLLFDSHPPIYLCIVLLLDGIVRPGRGLGSHTFMRRGLCNIVLLLFDSHPPNVTSDGARSLGSLQEGLYCI</sequence>
<comment type="caution">
    <text evidence="1">The sequence shown here is derived from an EMBL/GenBank/DDBJ whole genome shotgun (WGS) entry which is preliminary data.</text>
</comment>
<dbReference type="Proteomes" id="UP000683360">
    <property type="component" value="Unassembled WGS sequence"/>
</dbReference>
<name>A0A8S3Q640_MYTED</name>
<dbReference type="AlphaFoldDB" id="A0A8S3Q640"/>
<protein>
    <submittedName>
        <fullName evidence="1">Uncharacterized protein</fullName>
    </submittedName>
</protein>
<gene>
    <name evidence="1" type="ORF">MEDL_5106</name>
</gene>
<evidence type="ECO:0000313" key="1">
    <source>
        <dbReference type="EMBL" id="CAG2189738.1"/>
    </source>
</evidence>
<proteinExistence type="predicted"/>
<evidence type="ECO:0000313" key="2">
    <source>
        <dbReference type="Proteomes" id="UP000683360"/>
    </source>
</evidence>
<dbReference type="EMBL" id="CAJPWZ010000303">
    <property type="protein sequence ID" value="CAG2189738.1"/>
    <property type="molecule type" value="Genomic_DNA"/>
</dbReference>
<accession>A0A8S3Q640</accession>